<dbReference type="InterPro" id="IPR011335">
    <property type="entry name" value="Restrct_endonuc-II-like"/>
</dbReference>
<dbReference type="Gene3D" id="3.40.1350.10">
    <property type="match status" value="1"/>
</dbReference>
<evidence type="ECO:0000259" key="2">
    <source>
        <dbReference type="Pfam" id="PF04471"/>
    </source>
</evidence>
<gene>
    <name evidence="3" type="ORF">HNR30_003797</name>
</gene>
<reference evidence="3 4" key="1">
    <citation type="submission" date="2020-07" db="EMBL/GenBank/DDBJ databases">
        <title>Genomic Encyclopedia of Type Strains, Phase IV (KMG-IV): sequencing the most valuable type-strain genomes for metagenomic binning, comparative biology and taxonomic classification.</title>
        <authorList>
            <person name="Goeker M."/>
        </authorList>
    </citation>
    <scope>NUCLEOTIDE SEQUENCE [LARGE SCALE GENOMIC DNA]</scope>
    <source>
        <strain evidence="3 4">DSM 45533</strain>
    </source>
</reference>
<evidence type="ECO:0000256" key="1">
    <source>
        <dbReference type="SAM" id="Phobius"/>
    </source>
</evidence>
<dbReference type="GO" id="GO:0003677">
    <property type="term" value="F:DNA binding"/>
    <property type="evidence" value="ECO:0007669"/>
    <property type="project" value="InterPro"/>
</dbReference>
<dbReference type="GO" id="GO:0015666">
    <property type="term" value="F:restriction endodeoxyribonuclease activity"/>
    <property type="evidence" value="ECO:0007669"/>
    <property type="project" value="TreeGrafter"/>
</dbReference>
<keyword evidence="4" id="KW-1185">Reference proteome</keyword>
<dbReference type="AlphaFoldDB" id="A0A7W0CJU2"/>
<feature type="transmembrane region" description="Helical" evidence="1">
    <location>
        <begin position="50"/>
        <end position="71"/>
    </location>
</feature>
<dbReference type="Proteomes" id="UP000530928">
    <property type="component" value="Unassembled WGS sequence"/>
</dbReference>
<dbReference type="PANTHER" id="PTHR30015">
    <property type="entry name" value="MRR RESTRICTION SYSTEM PROTEIN"/>
    <property type="match status" value="1"/>
</dbReference>
<evidence type="ECO:0000313" key="4">
    <source>
        <dbReference type="Proteomes" id="UP000530928"/>
    </source>
</evidence>
<dbReference type="RefSeq" id="WP_181611218.1">
    <property type="nucleotide sequence ID" value="NZ_BAABAM010000003.1"/>
</dbReference>
<keyword evidence="1" id="KW-0812">Transmembrane</keyword>
<feature type="domain" description="Restriction endonuclease type IV Mrr" evidence="2">
    <location>
        <begin position="94"/>
        <end position="205"/>
    </location>
</feature>
<feature type="transmembrane region" description="Helical" evidence="1">
    <location>
        <begin position="21"/>
        <end position="44"/>
    </location>
</feature>
<protein>
    <submittedName>
        <fullName evidence="3">Restriction system protein</fullName>
    </submittedName>
</protein>
<dbReference type="SUPFAM" id="SSF52980">
    <property type="entry name" value="Restriction endonuclease-like"/>
    <property type="match status" value="1"/>
</dbReference>
<dbReference type="InterPro" id="IPR011856">
    <property type="entry name" value="tRNA_endonuc-like_dom_sf"/>
</dbReference>
<dbReference type="EMBL" id="JACDUR010000004">
    <property type="protein sequence ID" value="MBA2892443.1"/>
    <property type="molecule type" value="Genomic_DNA"/>
</dbReference>
<dbReference type="InterPro" id="IPR052906">
    <property type="entry name" value="Type_IV_Methyl-Rstrct_Enzyme"/>
</dbReference>
<accession>A0A7W0CJU2</accession>
<organism evidence="3 4">
    <name type="scientific">Nonomuraea soli</name>
    <dbReference type="NCBI Taxonomy" id="1032476"/>
    <lineage>
        <taxon>Bacteria</taxon>
        <taxon>Bacillati</taxon>
        <taxon>Actinomycetota</taxon>
        <taxon>Actinomycetes</taxon>
        <taxon>Streptosporangiales</taxon>
        <taxon>Streptosporangiaceae</taxon>
        <taxon>Nonomuraea</taxon>
    </lineage>
</organism>
<comment type="caution">
    <text evidence="3">The sequence shown here is derived from an EMBL/GenBank/DDBJ whole genome shotgun (WGS) entry which is preliminary data.</text>
</comment>
<dbReference type="Pfam" id="PF04471">
    <property type="entry name" value="Mrr_cat"/>
    <property type="match status" value="1"/>
</dbReference>
<dbReference type="GO" id="GO:0009307">
    <property type="term" value="P:DNA restriction-modification system"/>
    <property type="evidence" value="ECO:0007669"/>
    <property type="project" value="InterPro"/>
</dbReference>
<keyword evidence="1" id="KW-1133">Transmembrane helix</keyword>
<sequence length="246" mass="27410">MTARRRPSFLPRPRMPVGGQEWIAAAVVGVIATAALTRIIPAIIEWLFSDWRICAAMTAAAFLGIVAWQWWKSAVLLRRAARLENLRLSLEQIDVMSPTCFEWAVRDLMIRDGMQAQHVGQRGDKAADVIGHDRRGHRIVVQCKHTVTSRKVTAQVVYQVNGTARPAHGAEFAVIVTNGDFTRDARKAAGDFRIQLVGRGELEQWASNGVSLAALLGLGAPLRHRRRLRRTAPLLHPRAHDEANDR</sequence>
<keyword evidence="1" id="KW-0472">Membrane</keyword>
<dbReference type="InterPro" id="IPR007560">
    <property type="entry name" value="Restrct_endonuc_IV_Mrr"/>
</dbReference>
<evidence type="ECO:0000313" key="3">
    <source>
        <dbReference type="EMBL" id="MBA2892443.1"/>
    </source>
</evidence>
<dbReference type="PANTHER" id="PTHR30015:SF6">
    <property type="entry name" value="SLL1429 PROTEIN"/>
    <property type="match status" value="1"/>
</dbReference>
<name>A0A7W0CJU2_9ACTN</name>
<proteinExistence type="predicted"/>